<feature type="region of interest" description="Disordered" evidence="1">
    <location>
        <begin position="231"/>
        <end position="251"/>
    </location>
</feature>
<sequence length="292" mass="33737">MLDEAQSRALAISEIVTSIFRQTDMRTLLIAQGVCQKWRDLICNTKSLQQDLFLQPIGHGHELSDRVDNPLLAEAFPSVFGSRLRERESKGSLFGLTDLHWEKNSAVREMFIRPEASWRRMLTHQPPLYHVGTFEYYCHPFGWGWTQSRANVPEDGLRMAPLFEFLIDCHWPPWSGLSIEIYYSDSSPKNSAAGAFEPKLYDDQSSGDQAREDMINQFELVLEVRKSSACTDENDWEEEQEEREKKAREQGVELPDIDSTVWKRISECYLKLGMVMAGFEMEVCHEVSGMWD</sequence>
<dbReference type="InterPro" id="IPR036047">
    <property type="entry name" value="F-box-like_dom_sf"/>
</dbReference>
<evidence type="ECO:0000313" key="3">
    <source>
        <dbReference type="Proteomes" id="UP001148299"/>
    </source>
</evidence>
<evidence type="ECO:0008006" key="4">
    <source>
        <dbReference type="Google" id="ProtNLM"/>
    </source>
</evidence>
<reference evidence="2" key="2">
    <citation type="journal article" date="2023" name="IMA Fungus">
        <title>Comparative genomic study of the Penicillium genus elucidates a diverse pangenome and 15 lateral gene transfer events.</title>
        <authorList>
            <person name="Petersen C."/>
            <person name="Sorensen T."/>
            <person name="Nielsen M.R."/>
            <person name="Sondergaard T.E."/>
            <person name="Sorensen J.L."/>
            <person name="Fitzpatrick D.A."/>
            <person name="Frisvad J.C."/>
            <person name="Nielsen K.L."/>
        </authorList>
    </citation>
    <scope>NUCLEOTIDE SEQUENCE</scope>
    <source>
        <strain evidence="2">IBT 35675</strain>
    </source>
</reference>
<dbReference type="Gene3D" id="1.20.1280.50">
    <property type="match status" value="1"/>
</dbReference>
<evidence type="ECO:0000256" key="1">
    <source>
        <dbReference type="SAM" id="MobiDB-lite"/>
    </source>
</evidence>
<accession>A0A9W9RZ88</accession>
<feature type="compositionally biased region" description="Basic and acidic residues" evidence="1">
    <location>
        <begin position="242"/>
        <end position="251"/>
    </location>
</feature>
<feature type="compositionally biased region" description="Acidic residues" evidence="1">
    <location>
        <begin position="232"/>
        <end position="241"/>
    </location>
</feature>
<comment type="caution">
    <text evidence="2">The sequence shown here is derived from an EMBL/GenBank/DDBJ whole genome shotgun (WGS) entry which is preliminary data.</text>
</comment>
<evidence type="ECO:0000313" key="2">
    <source>
        <dbReference type="EMBL" id="KAJ5366643.1"/>
    </source>
</evidence>
<dbReference type="SUPFAM" id="SSF81383">
    <property type="entry name" value="F-box domain"/>
    <property type="match status" value="1"/>
</dbReference>
<reference evidence="2" key="1">
    <citation type="submission" date="2022-12" db="EMBL/GenBank/DDBJ databases">
        <authorList>
            <person name="Petersen C."/>
        </authorList>
    </citation>
    <scope>NUCLEOTIDE SEQUENCE</scope>
    <source>
        <strain evidence="2">IBT 35675</strain>
    </source>
</reference>
<proteinExistence type="predicted"/>
<gene>
    <name evidence="2" type="ORF">N7541_000584</name>
</gene>
<organism evidence="2 3">
    <name type="scientific">Penicillium brevicompactum</name>
    <dbReference type="NCBI Taxonomy" id="5074"/>
    <lineage>
        <taxon>Eukaryota</taxon>
        <taxon>Fungi</taxon>
        <taxon>Dikarya</taxon>
        <taxon>Ascomycota</taxon>
        <taxon>Pezizomycotina</taxon>
        <taxon>Eurotiomycetes</taxon>
        <taxon>Eurotiomycetidae</taxon>
        <taxon>Eurotiales</taxon>
        <taxon>Aspergillaceae</taxon>
        <taxon>Penicillium</taxon>
    </lineage>
</organism>
<name>A0A9W9RZ88_PENBR</name>
<keyword evidence="3" id="KW-1185">Reference proteome</keyword>
<dbReference type="AlphaFoldDB" id="A0A9W9RZ88"/>
<dbReference type="Proteomes" id="UP001148299">
    <property type="component" value="Unassembled WGS sequence"/>
</dbReference>
<protein>
    <recommendedName>
        <fullName evidence="4">F-box domain-containing protein</fullName>
    </recommendedName>
</protein>
<dbReference type="EMBL" id="JAPZBR010000001">
    <property type="protein sequence ID" value="KAJ5366643.1"/>
    <property type="molecule type" value="Genomic_DNA"/>
</dbReference>